<name>A0A433Q5G3_9FUNG</name>
<accession>A0A433Q5G3</accession>
<organism evidence="1 2">
    <name type="scientific">Jimgerdemannia flammicorona</name>
    <dbReference type="NCBI Taxonomy" id="994334"/>
    <lineage>
        <taxon>Eukaryota</taxon>
        <taxon>Fungi</taxon>
        <taxon>Fungi incertae sedis</taxon>
        <taxon>Mucoromycota</taxon>
        <taxon>Mucoromycotina</taxon>
        <taxon>Endogonomycetes</taxon>
        <taxon>Endogonales</taxon>
        <taxon>Endogonaceae</taxon>
        <taxon>Jimgerdemannia</taxon>
    </lineage>
</organism>
<reference evidence="1 2" key="1">
    <citation type="journal article" date="2018" name="New Phytol.">
        <title>Phylogenomics of Endogonaceae and evolution of mycorrhizas within Mucoromycota.</title>
        <authorList>
            <person name="Chang Y."/>
            <person name="Desiro A."/>
            <person name="Na H."/>
            <person name="Sandor L."/>
            <person name="Lipzen A."/>
            <person name="Clum A."/>
            <person name="Barry K."/>
            <person name="Grigoriev I.V."/>
            <person name="Martin F.M."/>
            <person name="Stajich J.E."/>
            <person name="Smith M.E."/>
            <person name="Bonito G."/>
            <person name="Spatafora J.W."/>
        </authorList>
    </citation>
    <scope>NUCLEOTIDE SEQUENCE [LARGE SCALE GENOMIC DNA]</scope>
    <source>
        <strain evidence="1 2">AD002</strain>
    </source>
</reference>
<comment type="caution">
    <text evidence="1">The sequence shown here is derived from an EMBL/GenBank/DDBJ whole genome shotgun (WGS) entry which is preliminary data.</text>
</comment>
<sequence length="154" mass="17912">MLMSFSVREWNIAINELMRVLKPGGFLELVESDLRIYDAGPATAQWNRTLYKVMRDRDFSPRTARHLPDLLLRHGTRNVHGEHRSCPMNWLGRLGQLMFEDMELAFEALKTPMLRSGSYTDVLSYDRSVDMARGEFANFKSWVNFYAAYGMKPL</sequence>
<dbReference type="SUPFAM" id="SSF53335">
    <property type="entry name" value="S-adenosyl-L-methionine-dependent methyltransferases"/>
    <property type="match status" value="1"/>
</dbReference>
<dbReference type="InterPro" id="IPR029063">
    <property type="entry name" value="SAM-dependent_MTases_sf"/>
</dbReference>
<gene>
    <name evidence="1" type="ORF">BC938DRAFT_472742</name>
</gene>
<dbReference type="EMBL" id="RBNJ01014214">
    <property type="protein sequence ID" value="RUS25019.1"/>
    <property type="molecule type" value="Genomic_DNA"/>
</dbReference>
<evidence type="ECO:0000313" key="1">
    <source>
        <dbReference type="EMBL" id="RUS25019.1"/>
    </source>
</evidence>
<dbReference type="Gene3D" id="3.40.50.150">
    <property type="entry name" value="Vaccinia Virus protein VP39"/>
    <property type="match status" value="1"/>
</dbReference>
<dbReference type="AlphaFoldDB" id="A0A433Q5G3"/>
<evidence type="ECO:0000313" key="2">
    <source>
        <dbReference type="Proteomes" id="UP000274822"/>
    </source>
</evidence>
<keyword evidence="2" id="KW-1185">Reference proteome</keyword>
<proteinExistence type="predicted"/>
<evidence type="ECO:0008006" key="3">
    <source>
        <dbReference type="Google" id="ProtNLM"/>
    </source>
</evidence>
<dbReference type="Proteomes" id="UP000274822">
    <property type="component" value="Unassembled WGS sequence"/>
</dbReference>
<protein>
    <recommendedName>
        <fullName evidence="3">Methyltransferase type 11 domain-containing protein</fullName>
    </recommendedName>
</protein>